<dbReference type="AlphaFoldDB" id="A0A7L5BSH9"/>
<name>A0A7L5BSH9_9RHOB</name>
<proteinExistence type="predicted"/>
<dbReference type="KEGG" id="hdh:G5B40_02695"/>
<keyword evidence="2" id="KW-1185">Reference proteome</keyword>
<evidence type="ECO:0000313" key="2">
    <source>
        <dbReference type="Proteomes" id="UP000503336"/>
    </source>
</evidence>
<dbReference type="Proteomes" id="UP000503336">
    <property type="component" value="Chromosome"/>
</dbReference>
<dbReference type="RefSeq" id="WP_165093504.1">
    <property type="nucleotide sequence ID" value="NZ_CP049056.1"/>
</dbReference>
<dbReference type="EMBL" id="CP049056">
    <property type="protein sequence ID" value="QIE53955.1"/>
    <property type="molecule type" value="Genomic_DNA"/>
</dbReference>
<accession>A0A7L5BSH9</accession>
<sequence length="69" mass="7664">MSFIARELDRVSSALRENPQRNDYDRLYAAQQALAWAADPNGFASPMAMIVGIQEGSEDCLGYPDPPQF</sequence>
<organism evidence="1 2">
    <name type="scientific">Pikeienuella piscinae</name>
    <dbReference type="NCBI Taxonomy" id="2748098"/>
    <lineage>
        <taxon>Bacteria</taxon>
        <taxon>Pseudomonadati</taxon>
        <taxon>Pseudomonadota</taxon>
        <taxon>Alphaproteobacteria</taxon>
        <taxon>Rhodobacterales</taxon>
        <taxon>Paracoccaceae</taxon>
        <taxon>Pikeienuella</taxon>
    </lineage>
</organism>
<reference evidence="1 2" key="1">
    <citation type="submission" date="2020-02" db="EMBL/GenBank/DDBJ databases">
        <title>complete genome sequence of Rhodobacteraceae bacterium.</title>
        <authorList>
            <person name="Park J."/>
            <person name="Kim Y.-S."/>
            <person name="Kim K.-H."/>
        </authorList>
    </citation>
    <scope>NUCLEOTIDE SEQUENCE [LARGE SCALE GENOMIC DNA]</scope>
    <source>
        <strain evidence="1 2">RR4-56</strain>
    </source>
</reference>
<evidence type="ECO:0000313" key="1">
    <source>
        <dbReference type="EMBL" id="QIE53955.1"/>
    </source>
</evidence>
<protein>
    <submittedName>
        <fullName evidence="1">Uncharacterized protein</fullName>
    </submittedName>
</protein>
<gene>
    <name evidence="1" type="ORF">G5B40_02695</name>
</gene>